<dbReference type="Gene3D" id="1.25.40.10">
    <property type="entry name" value="Tetratricopeptide repeat domain"/>
    <property type="match status" value="1"/>
</dbReference>
<evidence type="ECO:0000313" key="3">
    <source>
        <dbReference type="Proteomes" id="UP000604046"/>
    </source>
</evidence>
<evidence type="ECO:0000313" key="2">
    <source>
        <dbReference type="EMBL" id="CAE7289480.1"/>
    </source>
</evidence>
<dbReference type="PROSITE" id="PS51375">
    <property type="entry name" value="PPR"/>
    <property type="match status" value="1"/>
</dbReference>
<dbReference type="EMBL" id="CAJNDS010001924">
    <property type="protein sequence ID" value="CAE7289480.1"/>
    <property type="molecule type" value="Genomic_DNA"/>
</dbReference>
<dbReference type="NCBIfam" id="TIGR00756">
    <property type="entry name" value="PPR"/>
    <property type="match status" value="1"/>
</dbReference>
<dbReference type="Proteomes" id="UP000604046">
    <property type="component" value="Unassembled WGS sequence"/>
</dbReference>
<dbReference type="InterPro" id="IPR002885">
    <property type="entry name" value="PPR_rpt"/>
</dbReference>
<keyword evidence="3" id="KW-1185">Reference proteome</keyword>
<evidence type="ECO:0000256" key="1">
    <source>
        <dbReference type="PROSITE-ProRule" id="PRU00708"/>
    </source>
</evidence>
<accession>A0A812N1T1</accession>
<organism evidence="2 3">
    <name type="scientific">Symbiodinium natans</name>
    <dbReference type="NCBI Taxonomy" id="878477"/>
    <lineage>
        <taxon>Eukaryota</taxon>
        <taxon>Sar</taxon>
        <taxon>Alveolata</taxon>
        <taxon>Dinophyceae</taxon>
        <taxon>Suessiales</taxon>
        <taxon>Symbiodiniaceae</taxon>
        <taxon>Symbiodinium</taxon>
    </lineage>
</organism>
<proteinExistence type="predicted"/>
<dbReference type="OrthoDB" id="441039at2759"/>
<protein>
    <submittedName>
        <fullName evidence="2">Uncharacterized protein</fullName>
    </submittedName>
</protein>
<comment type="caution">
    <text evidence="2">The sequence shown here is derived from an EMBL/GenBank/DDBJ whole genome shotgun (WGS) entry which is preliminary data.</text>
</comment>
<reference evidence="2" key="1">
    <citation type="submission" date="2021-02" db="EMBL/GenBank/DDBJ databases">
        <authorList>
            <person name="Dougan E. K."/>
            <person name="Rhodes N."/>
            <person name="Thang M."/>
            <person name="Chan C."/>
        </authorList>
    </citation>
    <scope>NUCLEOTIDE SEQUENCE</scope>
</reference>
<gene>
    <name evidence="2" type="ORF">SNAT2548_LOCUS15282</name>
</gene>
<sequence length="240" mass="28153">MKQPLFDLRLGESGELPRLLVVATKVPIDPFEKDMTKHLDTFKERLVQNVHVVMGAQGTFEHTAWKAQDTDGVQSSVRPMLHRTCRCPVLDLSGEENGNREKHPSLQRFCLFSATLRTKHILLMLHWSLQLFRMRNGKRNVLYARGLPNNQMVITLKDRMNMLCDHADRGEWRQARYIMKGIWRRRQLRLPLGRRMWNQMIKAHVNANRPKAAESWLKDMLNRVFQPDIYSRLLHSAPPV</sequence>
<dbReference type="InterPro" id="IPR011990">
    <property type="entry name" value="TPR-like_helical_dom_sf"/>
</dbReference>
<feature type="repeat" description="PPR" evidence="1">
    <location>
        <begin position="193"/>
        <end position="227"/>
    </location>
</feature>
<name>A0A812N1T1_9DINO</name>
<dbReference type="AlphaFoldDB" id="A0A812N1T1"/>